<protein>
    <submittedName>
        <fullName evidence="2">Lipase (Class 2)</fullName>
    </submittedName>
</protein>
<dbReference type="InterPro" id="IPR002918">
    <property type="entry name" value="Lipase_EstA/Esterase_EstB"/>
</dbReference>
<feature type="signal peptide" evidence="1">
    <location>
        <begin position="1"/>
        <end position="24"/>
    </location>
</feature>
<evidence type="ECO:0000313" key="2">
    <source>
        <dbReference type="EMBL" id="SEF94835.1"/>
    </source>
</evidence>
<dbReference type="GO" id="GO:0016787">
    <property type="term" value="F:hydrolase activity"/>
    <property type="evidence" value="ECO:0007669"/>
    <property type="project" value="InterPro"/>
</dbReference>
<dbReference type="SUPFAM" id="SSF53474">
    <property type="entry name" value="alpha/beta-Hydrolases"/>
    <property type="match status" value="1"/>
</dbReference>
<dbReference type="InterPro" id="IPR029058">
    <property type="entry name" value="AB_hydrolase_fold"/>
</dbReference>
<feature type="chain" id="PRO_5009287948" evidence="1">
    <location>
        <begin position="25"/>
        <end position="288"/>
    </location>
</feature>
<dbReference type="OrthoDB" id="8871309at2"/>
<dbReference type="RefSeq" id="WP_160150172.1">
    <property type="nucleotide sequence ID" value="NZ_FNVT01000001.1"/>
</dbReference>
<evidence type="ECO:0000313" key="3">
    <source>
        <dbReference type="Proteomes" id="UP000236732"/>
    </source>
</evidence>
<dbReference type="Proteomes" id="UP000236732">
    <property type="component" value="Unassembled WGS sequence"/>
</dbReference>
<dbReference type="AlphaFoldDB" id="A0A1H5W5T3"/>
<dbReference type="Pfam" id="PF01674">
    <property type="entry name" value="Lipase_2"/>
    <property type="match status" value="1"/>
</dbReference>
<proteinExistence type="predicted"/>
<sequence length="288" mass="31553">MRGGTVVTVLSLCAGFLATTPAFAEAAPARANSKTRTTVFVHGWSRSANTNCESTWAPAKKALRSKGFTGRFVTFGYYGGGTRCDHEFAGTTDTRIQELGRRLAWFVDSQWTTYKQPVDVVAHSMGGLVTRAAIEGVNRYGGDGDWPARLYIEDVVTLGTPHAGANLGTACALTHEQCSDMRPKSGFLKWLEYNPRSQMSTEYTAIASDHDQWVARKSATNNYRADNWVTFGKSTTGAKMNHTAVRTTSTGTWCGVYQWEDMSASRKSCDGVSPLQRAALALYYHDNV</sequence>
<gene>
    <name evidence="2" type="ORF">SAMN05444920_1011089</name>
</gene>
<name>A0A1H5W5T3_9ACTN</name>
<dbReference type="GO" id="GO:0016042">
    <property type="term" value="P:lipid catabolic process"/>
    <property type="evidence" value="ECO:0007669"/>
    <property type="project" value="InterPro"/>
</dbReference>
<dbReference type="EMBL" id="FNVT01000001">
    <property type="protein sequence ID" value="SEF94835.1"/>
    <property type="molecule type" value="Genomic_DNA"/>
</dbReference>
<reference evidence="2 3" key="1">
    <citation type="submission" date="2016-10" db="EMBL/GenBank/DDBJ databases">
        <authorList>
            <person name="de Groot N.N."/>
        </authorList>
    </citation>
    <scope>NUCLEOTIDE SEQUENCE [LARGE SCALE GENOMIC DNA]</scope>
    <source>
        <strain evidence="2 3">CGMCC 4.7037</strain>
    </source>
</reference>
<keyword evidence="1" id="KW-0732">Signal</keyword>
<evidence type="ECO:0000256" key="1">
    <source>
        <dbReference type="SAM" id="SignalP"/>
    </source>
</evidence>
<dbReference type="Gene3D" id="3.40.50.1820">
    <property type="entry name" value="alpha/beta hydrolase"/>
    <property type="match status" value="1"/>
</dbReference>
<organism evidence="2 3">
    <name type="scientific">Nonomuraea solani</name>
    <dbReference type="NCBI Taxonomy" id="1144553"/>
    <lineage>
        <taxon>Bacteria</taxon>
        <taxon>Bacillati</taxon>
        <taxon>Actinomycetota</taxon>
        <taxon>Actinomycetes</taxon>
        <taxon>Streptosporangiales</taxon>
        <taxon>Streptosporangiaceae</taxon>
        <taxon>Nonomuraea</taxon>
    </lineage>
</organism>
<accession>A0A1H5W5T3</accession>
<keyword evidence="3" id="KW-1185">Reference proteome</keyword>